<dbReference type="Gene3D" id="3.40.50.300">
    <property type="entry name" value="P-loop containing nucleotide triphosphate hydrolases"/>
    <property type="match status" value="1"/>
</dbReference>
<dbReference type="InterPro" id="IPR025669">
    <property type="entry name" value="AAA_dom"/>
</dbReference>
<gene>
    <name evidence="2" type="ORF">PM738_19275</name>
</gene>
<dbReference type="CDD" id="cd02042">
    <property type="entry name" value="ParAB_family"/>
    <property type="match status" value="1"/>
</dbReference>
<evidence type="ECO:0000259" key="1">
    <source>
        <dbReference type="Pfam" id="PF13614"/>
    </source>
</evidence>
<dbReference type="PANTHER" id="PTHR13696">
    <property type="entry name" value="P-LOOP CONTAINING NUCLEOSIDE TRIPHOSPHATE HYDROLASE"/>
    <property type="match status" value="1"/>
</dbReference>
<evidence type="ECO:0000313" key="3">
    <source>
        <dbReference type="Proteomes" id="UP001211987"/>
    </source>
</evidence>
<dbReference type="PIRSF" id="PIRSF009320">
    <property type="entry name" value="Nuc_binding_HP_1000"/>
    <property type="match status" value="1"/>
</dbReference>
<protein>
    <submittedName>
        <fullName evidence="2">ParA family protein</fullName>
    </submittedName>
</protein>
<proteinExistence type="predicted"/>
<comment type="caution">
    <text evidence="2">The sequence shown here is derived from an EMBL/GenBank/DDBJ whole genome shotgun (WGS) entry which is preliminary data.</text>
</comment>
<dbReference type="InterPro" id="IPR050678">
    <property type="entry name" value="DNA_Partitioning_ATPase"/>
</dbReference>
<name>A0AB35IQP2_9FIRM</name>
<dbReference type="InterPro" id="IPR027417">
    <property type="entry name" value="P-loop_NTPase"/>
</dbReference>
<evidence type="ECO:0000313" key="2">
    <source>
        <dbReference type="EMBL" id="MDB7085923.1"/>
    </source>
</evidence>
<organism evidence="2 3">
    <name type="scientific">Thomasclavelia ramosa</name>
    <dbReference type="NCBI Taxonomy" id="1547"/>
    <lineage>
        <taxon>Bacteria</taxon>
        <taxon>Bacillati</taxon>
        <taxon>Bacillota</taxon>
        <taxon>Erysipelotrichia</taxon>
        <taxon>Erysipelotrichales</taxon>
        <taxon>Coprobacillaceae</taxon>
        <taxon>Thomasclavelia</taxon>
    </lineage>
</organism>
<dbReference type="Proteomes" id="UP001211987">
    <property type="component" value="Unassembled WGS sequence"/>
</dbReference>
<feature type="domain" description="AAA" evidence="1">
    <location>
        <begin position="7"/>
        <end position="186"/>
    </location>
</feature>
<dbReference type="Pfam" id="PF13614">
    <property type="entry name" value="AAA_31"/>
    <property type="match status" value="1"/>
</dbReference>
<accession>A0AB35IQP2</accession>
<sequence>MKLKKSKKIMAYSTKGGVGKSTSLLTIAQYFSKKGYRICIIDADPQANLSKTILKDEVFKDEYLSMTDLFSAKVDCEKVHKAIYNVTDNLDIIGSSLALVNSEQLVRSNTMCDQGRIINKITQCIEDEYDIILLDFNPFPSLLTTNGFIASDFVIIPTTCDEWAADGVATTLSQIYQVIEGFGKEIKYKVLINQKSRNKDDRAFEEEINAQLNADQLFKTNIHYQAKPFKNKDICVTDFNKGNTTVGQEWQSVLDEIEREVLR</sequence>
<dbReference type="AlphaFoldDB" id="A0AB35IQP2"/>
<dbReference type="RefSeq" id="WP_195992861.1">
    <property type="nucleotide sequence ID" value="NZ_JADPBJ010000052.1"/>
</dbReference>
<dbReference type="PANTHER" id="PTHR13696:SF99">
    <property type="entry name" value="COBYRINIC ACID AC-DIAMIDE SYNTHASE"/>
    <property type="match status" value="1"/>
</dbReference>
<dbReference type="SUPFAM" id="SSF52540">
    <property type="entry name" value="P-loop containing nucleoside triphosphate hydrolases"/>
    <property type="match status" value="1"/>
</dbReference>
<dbReference type="EMBL" id="JAQLKE010000063">
    <property type="protein sequence ID" value="MDB7085923.1"/>
    <property type="molecule type" value="Genomic_DNA"/>
</dbReference>
<reference evidence="2" key="1">
    <citation type="submission" date="2023-01" db="EMBL/GenBank/DDBJ databases">
        <title>Human gut microbiome strain richness.</title>
        <authorList>
            <person name="Chen-Liaw A."/>
        </authorList>
    </citation>
    <scope>NUCLEOTIDE SEQUENCE</scope>
    <source>
        <strain evidence="2">1001217st2_G6_1001217B_191108</strain>
    </source>
</reference>